<evidence type="ECO:0000256" key="4">
    <source>
        <dbReference type="ARBA" id="ARBA00022741"/>
    </source>
</evidence>
<evidence type="ECO:0000256" key="8">
    <source>
        <dbReference type="ARBA" id="ARBA00022881"/>
    </source>
</evidence>
<dbReference type="GO" id="GO:0005524">
    <property type="term" value="F:ATP binding"/>
    <property type="evidence" value="ECO:0007669"/>
    <property type="project" value="UniProtKB-UniRule"/>
</dbReference>
<dbReference type="Gene3D" id="4.10.860.10">
    <property type="entry name" value="UVR domain"/>
    <property type="match status" value="1"/>
</dbReference>
<dbReference type="GO" id="GO:0016887">
    <property type="term" value="F:ATP hydrolysis activity"/>
    <property type="evidence" value="ECO:0007669"/>
    <property type="project" value="InterPro"/>
</dbReference>
<evidence type="ECO:0000256" key="1">
    <source>
        <dbReference type="ARBA" id="ARBA00004496"/>
    </source>
</evidence>
<dbReference type="GO" id="GO:0005737">
    <property type="term" value="C:cytoplasm"/>
    <property type="evidence" value="ECO:0007669"/>
    <property type="project" value="UniProtKB-SubCell"/>
</dbReference>
<dbReference type="Pfam" id="PF12344">
    <property type="entry name" value="UvrB"/>
    <property type="match status" value="1"/>
</dbReference>
<dbReference type="InterPro" id="IPR001650">
    <property type="entry name" value="Helicase_C-like"/>
</dbReference>
<dbReference type="SUPFAM" id="SSF52540">
    <property type="entry name" value="P-loop containing nucleoside triphosphate hydrolases"/>
    <property type="match status" value="2"/>
</dbReference>
<evidence type="ECO:0000256" key="13">
    <source>
        <dbReference type="HAMAP-Rule" id="MF_00204"/>
    </source>
</evidence>
<dbReference type="InterPro" id="IPR014001">
    <property type="entry name" value="Helicase_ATP-bd"/>
</dbReference>
<dbReference type="InterPro" id="IPR036876">
    <property type="entry name" value="UVR_dom_sf"/>
</dbReference>
<dbReference type="EMBL" id="AJYS02000101">
    <property type="protein sequence ID" value="OEE39036.1"/>
    <property type="molecule type" value="Genomic_DNA"/>
</dbReference>
<dbReference type="SMART" id="SM00487">
    <property type="entry name" value="DEXDc"/>
    <property type="match status" value="1"/>
</dbReference>
<dbReference type="InterPro" id="IPR041471">
    <property type="entry name" value="UvrB_inter"/>
</dbReference>
<dbReference type="AlphaFoldDB" id="A0A853R6T3"/>
<evidence type="ECO:0000256" key="5">
    <source>
        <dbReference type="ARBA" id="ARBA00022763"/>
    </source>
</evidence>
<dbReference type="PROSITE" id="PS50151">
    <property type="entry name" value="UVR"/>
    <property type="match status" value="1"/>
</dbReference>
<evidence type="ECO:0000256" key="14">
    <source>
        <dbReference type="RuleBase" id="RU003587"/>
    </source>
</evidence>
<dbReference type="RefSeq" id="WP_026028984.1">
    <property type="nucleotide sequence ID" value="NZ_AJYS02000101.1"/>
</dbReference>
<keyword evidence="10 13" id="KW-0742">SOS response</keyword>
<dbReference type="PANTHER" id="PTHR24029:SF0">
    <property type="entry name" value="UVRABC SYSTEM PROTEIN B"/>
    <property type="match status" value="1"/>
</dbReference>
<feature type="binding site" evidence="13">
    <location>
        <begin position="39"/>
        <end position="46"/>
    </location>
    <ligand>
        <name>ATP</name>
        <dbReference type="ChEBI" id="CHEBI:30616"/>
    </ligand>
</feature>
<feature type="domain" description="Helicase ATP-binding" evidence="16">
    <location>
        <begin position="26"/>
        <end position="159"/>
    </location>
</feature>
<keyword evidence="9 13" id="KW-0234">DNA repair</keyword>
<keyword evidence="8 13" id="KW-0267">Excision nuclease</keyword>
<keyword evidence="3 13" id="KW-0963">Cytoplasm</keyword>
<evidence type="ECO:0000313" key="18">
    <source>
        <dbReference type="EMBL" id="OEE39036.1"/>
    </source>
</evidence>
<keyword evidence="6 13" id="KW-0228">DNA excision</keyword>
<evidence type="ECO:0000256" key="3">
    <source>
        <dbReference type="ARBA" id="ARBA00022490"/>
    </source>
</evidence>
<dbReference type="PROSITE" id="PS51192">
    <property type="entry name" value="HELICASE_ATP_BIND_1"/>
    <property type="match status" value="1"/>
</dbReference>
<dbReference type="Pfam" id="PF02151">
    <property type="entry name" value="UVR"/>
    <property type="match status" value="1"/>
</dbReference>
<gene>
    <name evidence="13" type="primary">uvrB</name>
    <name evidence="18" type="ORF">A1QS_15300</name>
</gene>
<evidence type="ECO:0000256" key="10">
    <source>
        <dbReference type="ARBA" id="ARBA00023236"/>
    </source>
</evidence>
<dbReference type="CDD" id="cd18790">
    <property type="entry name" value="SF2_C_UvrB"/>
    <property type="match status" value="1"/>
</dbReference>
<proteinExistence type="inferred from homology"/>
<evidence type="ECO:0000259" key="16">
    <source>
        <dbReference type="PROSITE" id="PS51192"/>
    </source>
</evidence>
<dbReference type="NCBIfam" id="TIGR00631">
    <property type="entry name" value="uvrb"/>
    <property type="match status" value="1"/>
</dbReference>
<dbReference type="GO" id="GO:0003677">
    <property type="term" value="F:DNA binding"/>
    <property type="evidence" value="ECO:0007669"/>
    <property type="project" value="UniProtKB-UniRule"/>
</dbReference>
<dbReference type="GO" id="GO:0006289">
    <property type="term" value="P:nucleotide-excision repair"/>
    <property type="evidence" value="ECO:0007669"/>
    <property type="project" value="UniProtKB-UniRule"/>
</dbReference>
<dbReference type="PANTHER" id="PTHR24029">
    <property type="entry name" value="UVRABC SYSTEM PROTEIN B"/>
    <property type="match status" value="1"/>
</dbReference>
<reference evidence="18 19" key="1">
    <citation type="journal article" date="2012" name="Science">
        <title>Ecological populations of bacteria act as socially cohesive units of antibiotic production and resistance.</title>
        <authorList>
            <person name="Cordero O.X."/>
            <person name="Wildschutte H."/>
            <person name="Kirkup B."/>
            <person name="Proehl S."/>
            <person name="Ngo L."/>
            <person name="Hussain F."/>
            <person name="Le Roux F."/>
            <person name="Mincer T."/>
            <person name="Polz M.F."/>
        </authorList>
    </citation>
    <scope>NUCLEOTIDE SEQUENCE [LARGE SCALE GENOMIC DNA]</scope>
    <source>
        <strain evidence="18 19">FS-238</strain>
    </source>
</reference>
<protein>
    <recommendedName>
        <fullName evidence="12 13">UvrABC system protein B</fullName>
        <shortName evidence="13">Protein UvrB</shortName>
    </recommendedName>
    <alternativeName>
        <fullName evidence="13">Excinuclease ABC subunit B</fullName>
    </alternativeName>
</protein>
<dbReference type="GO" id="GO:0009381">
    <property type="term" value="F:excinuclease ABC activity"/>
    <property type="evidence" value="ECO:0007669"/>
    <property type="project" value="UniProtKB-UniRule"/>
</dbReference>
<dbReference type="Pfam" id="PF17757">
    <property type="entry name" value="UvrB_inter"/>
    <property type="match status" value="1"/>
</dbReference>
<dbReference type="PROSITE" id="PS51194">
    <property type="entry name" value="HELICASE_CTER"/>
    <property type="match status" value="1"/>
</dbReference>
<evidence type="ECO:0000259" key="15">
    <source>
        <dbReference type="PROSITE" id="PS50151"/>
    </source>
</evidence>
<dbReference type="InterPro" id="IPR024759">
    <property type="entry name" value="UvrB_YAD/RRR_dom"/>
</dbReference>
<evidence type="ECO:0000259" key="17">
    <source>
        <dbReference type="PROSITE" id="PS51194"/>
    </source>
</evidence>
<dbReference type="NCBIfam" id="NF003673">
    <property type="entry name" value="PRK05298.1"/>
    <property type="match status" value="1"/>
</dbReference>
<dbReference type="InterPro" id="IPR006935">
    <property type="entry name" value="Helicase/UvrB_N"/>
</dbReference>
<comment type="caution">
    <text evidence="18">The sequence shown here is derived from an EMBL/GenBank/DDBJ whole genome shotgun (WGS) entry which is preliminary data.</text>
</comment>
<keyword evidence="7 13" id="KW-0067">ATP-binding</keyword>
<dbReference type="GO" id="GO:0009380">
    <property type="term" value="C:excinuclease repair complex"/>
    <property type="evidence" value="ECO:0007669"/>
    <property type="project" value="InterPro"/>
</dbReference>
<dbReference type="GO" id="GO:0009432">
    <property type="term" value="P:SOS response"/>
    <property type="evidence" value="ECO:0007669"/>
    <property type="project" value="UniProtKB-UniRule"/>
</dbReference>
<dbReference type="Proteomes" id="UP000094808">
    <property type="component" value="Unassembled WGS sequence"/>
</dbReference>
<comment type="domain">
    <text evidence="13">The beta-hairpin motif is involved in DNA binding.</text>
</comment>
<evidence type="ECO:0000256" key="6">
    <source>
        <dbReference type="ARBA" id="ARBA00022769"/>
    </source>
</evidence>
<evidence type="ECO:0000256" key="9">
    <source>
        <dbReference type="ARBA" id="ARBA00023204"/>
    </source>
</evidence>
<feature type="domain" description="UVR" evidence="15">
    <location>
        <begin position="636"/>
        <end position="671"/>
    </location>
</feature>
<comment type="subcellular location">
    <subcellularLocation>
        <location evidence="1 13 14">Cytoplasm</location>
    </subcellularLocation>
</comment>
<dbReference type="Gene3D" id="3.40.50.300">
    <property type="entry name" value="P-loop containing nucleotide triphosphate hydrolases"/>
    <property type="match status" value="3"/>
</dbReference>
<sequence>MSKTFELVSGYQPSGDQPTAIKQLFDGLDAGLAHQTLLGVTGSGKTFTLANVIAKAQRPVILLAPNKTLAAQLYGEMKSFFPNNAVEYFVSYYDYYQPEAYVPTTDTFIEKDSSINSHIEQMRLSATKALLERKDAIIVASVSAIYGLGDPDSYLKMMLHVRRGDVMDQRDIIRRLAELQYTRNDMAFERGQFRVRGEVIDIFPAESDYAAVRVEMFDDEVDCISLFDPLTGAMIQRDLPRYTIYPKTHYVTPRERIVDAIEHIKEELRTRQAYLLENNKLLEEQRISQRTQFDIEMMNELGFCSGIENYSRYLSGRKEGEPPPTLFDYLPHDGLLIIDESHVTVPQIGAMFKGDRSRKETLVEFGFRLPSALDNRPLKFEEFESLAPQTIFVSATPGNYELEKSAGQIVDQVVRPTGLLDPVLEVRPVATQVDDVLSEIRIRSVKDERVLITTLTKRMAEDLTEYLHEHGVKVRYLHSDIDTVERVEIIRDLRLGEFDVLVGINLLREGLDMPEVSLVAILDADKEGFLRSERSLIQTIGRAARNIEGKAILYADRITNSMKKAMDETDRRREKQQAHNEEQGITPQALKRNVKDIMELGDITKSKQQRMSKQVPLSKVAESSQTYEIFTPLQLEKEIAKLEGLMYKHAQNLEFELAAEKRDQIEKLRQQFITNS</sequence>
<dbReference type="HAMAP" id="MF_00204">
    <property type="entry name" value="UvrB"/>
    <property type="match status" value="1"/>
</dbReference>
<evidence type="ECO:0000256" key="2">
    <source>
        <dbReference type="ARBA" id="ARBA00008533"/>
    </source>
</evidence>
<keyword evidence="4 13" id="KW-0547">Nucleotide-binding</keyword>
<dbReference type="CDD" id="cd17916">
    <property type="entry name" value="DEXHc_UvrB"/>
    <property type="match status" value="1"/>
</dbReference>
<dbReference type="SMART" id="SM00490">
    <property type="entry name" value="HELICc"/>
    <property type="match status" value="1"/>
</dbReference>
<feature type="domain" description="Helicase C-terminal" evidence="17">
    <location>
        <begin position="432"/>
        <end position="598"/>
    </location>
</feature>
<evidence type="ECO:0000313" key="19">
    <source>
        <dbReference type="Proteomes" id="UP000094808"/>
    </source>
</evidence>
<dbReference type="InterPro" id="IPR001943">
    <property type="entry name" value="UVR_dom"/>
</dbReference>
<evidence type="ECO:0000256" key="11">
    <source>
        <dbReference type="ARBA" id="ARBA00026033"/>
    </source>
</evidence>
<dbReference type="Pfam" id="PF04851">
    <property type="entry name" value="ResIII"/>
    <property type="match status" value="1"/>
</dbReference>
<keyword evidence="19" id="KW-1185">Reference proteome</keyword>
<dbReference type="InterPro" id="IPR027417">
    <property type="entry name" value="P-loop_NTPase"/>
</dbReference>
<comment type="subunit">
    <text evidence="11 13 14">Forms a heterotetramer with UvrA during the search for lesions. Interacts with UvrC in an incision complex.</text>
</comment>
<dbReference type="InterPro" id="IPR004807">
    <property type="entry name" value="UvrB"/>
</dbReference>
<dbReference type="FunFam" id="3.40.50.300:FF:000257">
    <property type="entry name" value="UvrABC system protein B"/>
    <property type="match status" value="1"/>
</dbReference>
<name>A0A853R6T3_9VIBR</name>
<keyword evidence="5 13" id="KW-0227">DNA damage</keyword>
<dbReference type="FunFam" id="3.40.50.300:FF:000477">
    <property type="entry name" value="UvrABC system protein B"/>
    <property type="match status" value="1"/>
</dbReference>
<feature type="short sequence motif" description="Beta-hairpin" evidence="13">
    <location>
        <begin position="92"/>
        <end position="115"/>
    </location>
</feature>
<organism evidence="18 19">
    <name type="scientific">Vibrio ordalii FS-238</name>
    <dbReference type="NCBI Taxonomy" id="617133"/>
    <lineage>
        <taxon>Bacteria</taxon>
        <taxon>Pseudomonadati</taxon>
        <taxon>Pseudomonadota</taxon>
        <taxon>Gammaproteobacteria</taxon>
        <taxon>Vibrionales</taxon>
        <taxon>Vibrionaceae</taxon>
        <taxon>Vibrio</taxon>
    </lineage>
</organism>
<comment type="function">
    <text evidence="13">The UvrABC repair system catalyzes the recognition and processing of DNA lesions. A damage recognition complex composed of 2 UvrA and 2 UvrB subunits scans DNA for abnormalities. Upon binding of the UvrA(2)B(2) complex to a putative damaged site, the DNA wraps around one UvrB monomer. DNA wrap is dependent on ATP binding by UvrB and probably causes local melting of the DNA helix, facilitating insertion of UvrB beta-hairpin between the DNA strands. Then UvrB probes one DNA strand for the presence of a lesion. If a lesion is found the UvrA subunits dissociate and the UvrB-DNA preincision complex is formed. This complex is subsequently bound by UvrC and the second UvrB is released. If no lesion is found, the DNA wraps around the other UvrB subunit that will check the other stand for damage.</text>
</comment>
<evidence type="ECO:0000256" key="7">
    <source>
        <dbReference type="ARBA" id="ARBA00022840"/>
    </source>
</evidence>
<dbReference type="Pfam" id="PF00271">
    <property type="entry name" value="Helicase_C"/>
    <property type="match status" value="1"/>
</dbReference>
<accession>A0A853R6T3</accession>
<evidence type="ECO:0000256" key="12">
    <source>
        <dbReference type="ARBA" id="ARBA00029504"/>
    </source>
</evidence>
<dbReference type="SUPFAM" id="SSF46600">
    <property type="entry name" value="C-terminal UvrC-binding domain of UvrB"/>
    <property type="match status" value="1"/>
</dbReference>
<comment type="similarity">
    <text evidence="2 13 14">Belongs to the UvrB family.</text>
</comment>